<comment type="subcellular location">
    <subcellularLocation>
        <location evidence="1">Membrane</location>
        <topology evidence="1">Multi-pass membrane protein</topology>
    </subcellularLocation>
</comment>
<evidence type="ECO:0000256" key="2">
    <source>
        <dbReference type="ARBA" id="ARBA00022692"/>
    </source>
</evidence>
<keyword evidence="5 6" id="KW-0472">Membrane</keyword>
<dbReference type="GO" id="GO:0008360">
    <property type="term" value="P:regulation of cell shape"/>
    <property type="evidence" value="ECO:0007669"/>
    <property type="project" value="UniProtKB-KW"/>
</dbReference>
<dbReference type="GO" id="GO:0005886">
    <property type="term" value="C:plasma membrane"/>
    <property type="evidence" value="ECO:0007669"/>
    <property type="project" value="TreeGrafter"/>
</dbReference>
<reference evidence="7" key="2">
    <citation type="submission" date="2021-04" db="EMBL/GenBank/DDBJ databases">
        <authorList>
            <person name="Gilroy R."/>
        </authorList>
    </citation>
    <scope>NUCLEOTIDE SEQUENCE</scope>
    <source>
        <strain evidence="7">CHK192-9172</strain>
    </source>
</reference>
<evidence type="ECO:0000256" key="5">
    <source>
        <dbReference type="ARBA" id="ARBA00023136"/>
    </source>
</evidence>
<evidence type="ECO:0000256" key="3">
    <source>
        <dbReference type="ARBA" id="ARBA00022960"/>
    </source>
</evidence>
<dbReference type="Proteomes" id="UP000824024">
    <property type="component" value="Unassembled WGS sequence"/>
</dbReference>
<feature type="transmembrane region" description="Helical" evidence="6">
    <location>
        <begin position="129"/>
        <end position="147"/>
    </location>
</feature>
<proteinExistence type="predicted"/>
<protein>
    <submittedName>
        <fullName evidence="7">Rod shape-determining protein RodA</fullName>
    </submittedName>
</protein>
<feature type="transmembrane region" description="Helical" evidence="6">
    <location>
        <begin position="179"/>
        <end position="199"/>
    </location>
</feature>
<evidence type="ECO:0000256" key="4">
    <source>
        <dbReference type="ARBA" id="ARBA00022989"/>
    </source>
</evidence>
<dbReference type="GO" id="GO:0015648">
    <property type="term" value="F:lipid-linked peptidoglycan transporter activity"/>
    <property type="evidence" value="ECO:0007669"/>
    <property type="project" value="TreeGrafter"/>
</dbReference>
<gene>
    <name evidence="7" type="ORF">IAA08_11415</name>
</gene>
<dbReference type="AlphaFoldDB" id="A0A9D2D4J7"/>
<sequence>MFKQYRLRDYRFRLVAYVFILCIIGILVVGSARADLQSRQLMGVCLGLVMMAVFSVIDYKYILRFWPFIYLLIVAMLAAVLLIGDDSHGATRWISIGGFQFQPSELCKILIICFFAAFFTRFQDSLNTLKILGISIILIGIPLFLIFSQPNLSTTIIVTLIFITLLFIAGLSYKIVLTVLAAAVPLSIVGIILLVNHVLPLQDYQYNRILSFIDPEKYSDGFWQQRNSIMAIGSGQIWGKGLNTDSINSVKNGNFLSESQTDFIFAIVGEELGFVGCVIVIGLLLLIVVECIIIARRAQGMAGRLICCGVAAWIGFQSFVNICVATGMMPNTGVPLPFVSYGLTSIVSLFIGIGIVLNVGLQPRKYGSGDSI</sequence>
<feature type="transmembrane region" description="Helical" evidence="6">
    <location>
        <begin position="40"/>
        <end position="58"/>
    </location>
</feature>
<feature type="transmembrane region" description="Helical" evidence="6">
    <location>
        <begin position="341"/>
        <end position="361"/>
    </location>
</feature>
<evidence type="ECO:0000313" key="7">
    <source>
        <dbReference type="EMBL" id="HIZ08527.1"/>
    </source>
</evidence>
<feature type="transmembrane region" description="Helical" evidence="6">
    <location>
        <begin position="272"/>
        <end position="293"/>
    </location>
</feature>
<dbReference type="PANTHER" id="PTHR30474">
    <property type="entry name" value="CELL CYCLE PROTEIN"/>
    <property type="match status" value="1"/>
</dbReference>
<dbReference type="EMBL" id="DXCH01000304">
    <property type="protein sequence ID" value="HIZ08527.1"/>
    <property type="molecule type" value="Genomic_DNA"/>
</dbReference>
<dbReference type="GO" id="GO:0032153">
    <property type="term" value="C:cell division site"/>
    <property type="evidence" value="ECO:0007669"/>
    <property type="project" value="TreeGrafter"/>
</dbReference>
<feature type="transmembrane region" description="Helical" evidence="6">
    <location>
        <begin position="12"/>
        <end position="34"/>
    </location>
</feature>
<comment type="caution">
    <text evidence="7">The sequence shown here is derived from an EMBL/GenBank/DDBJ whole genome shotgun (WGS) entry which is preliminary data.</text>
</comment>
<dbReference type="PANTHER" id="PTHR30474:SF1">
    <property type="entry name" value="PEPTIDOGLYCAN GLYCOSYLTRANSFERASE MRDB"/>
    <property type="match status" value="1"/>
</dbReference>
<keyword evidence="2 6" id="KW-0812">Transmembrane</keyword>
<feature type="transmembrane region" description="Helical" evidence="6">
    <location>
        <begin position="103"/>
        <end position="122"/>
    </location>
</feature>
<dbReference type="Pfam" id="PF01098">
    <property type="entry name" value="FTSW_RODA_SPOVE"/>
    <property type="match status" value="1"/>
</dbReference>
<organism evidence="7 8">
    <name type="scientific">Candidatus Eubacterium avistercoris</name>
    <dbReference type="NCBI Taxonomy" id="2838567"/>
    <lineage>
        <taxon>Bacteria</taxon>
        <taxon>Bacillati</taxon>
        <taxon>Bacillota</taxon>
        <taxon>Clostridia</taxon>
        <taxon>Eubacteriales</taxon>
        <taxon>Eubacteriaceae</taxon>
        <taxon>Eubacterium</taxon>
    </lineage>
</organism>
<feature type="transmembrane region" description="Helical" evidence="6">
    <location>
        <begin position="153"/>
        <end position="172"/>
    </location>
</feature>
<name>A0A9D2D4J7_9FIRM</name>
<evidence type="ECO:0000256" key="6">
    <source>
        <dbReference type="SAM" id="Phobius"/>
    </source>
</evidence>
<reference evidence="7" key="1">
    <citation type="journal article" date="2021" name="PeerJ">
        <title>Extensive microbial diversity within the chicken gut microbiome revealed by metagenomics and culture.</title>
        <authorList>
            <person name="Gilroy R."/>
            <person name="Ravi A."/>
            <person name="Getino M."/>
            <person name="Pursley I."/>
            <person name="Horton D.L."/>
            <person name="Alikhan N.F."/>
            <person name="Baker D."/>
            <person name="Gharbi K."/>
            <person name="Hall N."/>
            <person name="Watson M."/>
            <person name="Adriaenssens E.M."/>
            <person name="Foster-Nyarko E."/>
            <person name="Jarju S."/>
            <person name="Secka A."/>
            <person name="Antonio M."/>
            <person name="Oren A."/>
            <person name="Chaudhuri R.R."/>
            <person name="La Ragione R."/>
            <person name="Hildebrand F."/>
            <person name="Pallen M.J."/>
        </authorList>
    </citation>
    <scope>NUCLEOTIDE SEQUENCE</scope>
    <source>
        <strain evidence="7">CHK192-9172</strain>
    </source>
</reference>
<keyword evidence="3" id="KW-0133">Cell shape</keyword>
<evidence type="ECO:0000313" key="8">
    <source>
        <dbReference type="Proteomes" id="UP000824024"/>
    </source>
</evidence>
<feature type="transmembrane region" description="Helical" evidence="6">
    <location>
        <begin position="65"/>
        <end position="83"/>
    </location>
</feature>
<dbReference type="InterPro" id="IPR001182">
    <property type="entry name" value="FtsW/RodA"/>
</dbReference>
<accession>A0A9D2D4J7</accession>
<keyword evidence="4 6" id="KW-1133">Transmembrane helix</keyword>
<dbReference type="GO" id="GO:0051301">
    <property type="term" value="P:cell division"/>
    <property type="evidence" value="ECO:0007669"/>
    <property type="project" value="InterPro"/>
</dbReference>
<evidence type="ECO:0000256" key="1">
    <source>
        <dbReference type="ARBA" id="ARBA00004141"/>
    </source>
</evidence>
<feature type="transmembrane region" description="Helical" evidence="6">
    <location>
        <begin position="305"/>
        <end position="329"/>
    </location>
</feature>